<keyword evidence="3" id="KW-1185">Reference proteome</keyword>
<dbReference type="AlphaFoldDB" id="A0A0C3CC68"/>
<dbReference type="CDD" id="cd08276">
    <property type="entry name" value="MDR7"/>
    <property type="match status" value="1"/>
</dbReference>
<reference evidence="3" key="2">
    <citation type="submission" date="2015-01" db="EMBL/GenBank/DDBJ databases">
        <title>Evolutionary Origins and Diversification of the Mycorrhizal Mutualists.</title>
        <authorList>
            <consortium name="DOE Joint Genome Institute"/>
            <consortium name="Mycorrhizal Genomics Consortium"/>
            <person name="Kohler A."/>
            <person name="Kuo A."/>
            <person name="Nagy L.G."/>
            <person name="Floudas D."/>
            <person name="Copeland A."/>
            <person name="Barry K.W."/>
            <person name="Cichocki N."/>
            <person name="Veneault-Fourrey C."/>
            <person name="LaButti K."/>
            <person name="Lindquist E.A."/>
            <person name="Lipzen A."/>
            <person name="Lundell T."/>
            <person name="Morin E."/>
            <person name="Murat C."/>
            <person name="Riley R."/>
            <person name="Ohm R."/>
            <person name="Sun H."/>
            <person name="Tunlid A."/>
            <person name="Henrissat B."/>
            <person name="Grigoriev I.V."/>
            <person name="Hibbett D.S."/>
            <person name="Martin F."/>
        </authorList>
    </citation>
    <scope>NUCLEOTIDE SEQUENCE [LARGE SCALE GENOMIC DNA]</scope>
    <source>
        <strain evidence="3">h7</strain>
    </source>
</reference>
<dbReference type="EMBL" id="KN831779">
    <property type="protein sequence ID" value="KIM41839.1"/>
    <property type="molecule type" value="Genomic_DNA"/>
</dbReference>
<evidence type="ECO:0000259" key="1">
    <source>
        <dbReference type="SMART" id="SM00829"/>
    </source>
</evidence>
<gene>
    <name evidence="2" type="ORF">M413DRAFT_445050</name>
</gene>
<protein>
    <recommendedName>
        <fullName evidence="1">Enoyl reductase (ER) domain-containing protein</fullName>
    </recommendedName>
</protein>
<dbReference type="Pfam" id="PF00107">
    <property type="entry name" value="ADH_zinc_N"/>
    <property type="match status" value="1"/>
</dbReference>
<dbReference type="InterPro" id="IPR052711">
    <property type="entry name" value="Zinc_ADH-like"/>
</dbReference>
<dbReference type="HOGENOM" id="CLU_026673_3_4_1"/>
<dbReference type="InterPro" id="IPR020843">
    <property type="entry name" value="ER"/>
</dbReference>
<dbReference type="SMART" id="SM00829">
    <property type="entry name" value="PKS_ER"/>
    <property type="match status" value="1"/>
</dbReference>
<dbReference type="Gene3D" id="3.90.180.10">
    <property type="entry name" value="Medium-chain alcohol dehydrogenases, catalytic domain"/>
    <property type="match status" value="1"/>
</dbReference>
<reference evidence="2 3" key="1">
    <citation type="submission" date="2014-04" db="EMBL/GenBank/DDBJ databases">
        <authorList>
            <consortium name="DOE Joint Genome Institute"/>
            <person name="Kuo A."/>
            <person name="Gay G."/>
            <person name="Dore J."/>
            <person name="Kohler A."/>
            <person name="Nagy L.G."/>
            <person name="Floudas D."/>
            <person name="Copeland A."/>
            <person name="Barry K.W."/>
            <person name="Cichocki N."/>
            <person name="Veneault-Fourrey C."/>
            <person name="LaButti K."/>
            <person name="Lindquist E.A."/>
            <person name="Lipzen A."/>
            <person name="Lundell T."/>
            <person name="Morin E."/>
            <person name="Murat C."/>
            <person name="Sun H."/>
            <person name="Tunlid A."/>
            <person name="Henrissat B."/>
            <person name="Grigoriev I.V."/>
            <person name="Hibbett D.S."/>
            <person name="Martin F."/>
            <person name="Nordberg H.P."/>
            <person name="Cantor M.N."/>
            <person name="Hua S.X."/>
        </authorList>
    </citation>
    <scope>NUCLEOTIDE SEQUENCE [LARGE SCALE GENOMIC DNA]</scope>
    <source>
        <strain evidence="3">h7</strain>
    </source>
</reference>
<dbReference type="GO" id="GO:0016491">
    <property type="term" value="F:oxidoreductase activity"/>
    <property type="evidence" value="ECO:0007669"/>
    <property type="project" value="InterPro"/>
</dbReference>
<sequence>MHPLPTKTRQYVLPKPGTYKTLNIREAEVVKPRATEVLVKVHAVSLQARDLNLALGIYPLSATSLVPCSDMAGEIIATGDDVRDWKIGDRVCSNFATDYIYGDFTSLTMQTSLGGQSPGVLTEYRTFPAHALVSIPDHLTYEEASTLPCAALTAYNALNGPTPLKAGDTVLVQGTGGVSIFGLQFAVASGATVIATSSSNEKLKSARKLGATHTINYKENPNWEEEVLKITNGVGVDHIIEVGGPGTLQKSITAARIGGSIHVIGFLAKGEGSIAGTVSGLVTKCLKVRGICTGSVSLFRDMNKLIVAHPEVTRPVVDRVFAFEDTVRAYEYLDSGEHVGKIVIRVARE</sequence>
<dbReference type="InterPro" id="IPR036291">
    <property type="entry name" value="NAD(P)-bd_dom_sf"/>
</dbReference>
<name>A0A0C3CC68_HEBCY</name>
<proteinExistence type="predicted"/>
<dbReference type="InterPro" id="IPR013154">
    <property type="entry name" value="ADH-like_N"/>
</dbReference>
<dbReference type="Proteomes" id="UP000053424">
    <property type="component" value="Unassembled WGS sequence"/>
</dbReference>
<dbReference type="InterPro" id="IPR013149">
    <property type="entry name" value="ADH-like_C"/>
</dbReference>
<accession>A0A0C3CC68</accession>
<dbReference type="SUPFAM" id="SSF51735">
    <property type="entry name" value="NAD(P)-binding Rossmann-fold domains"/>
    <property type="match status" value="1"/>
</dbReference>
<dbReference type="STRING" id="686832.A0A0C3CC68"/>
<evidence type="ECO:0000313" key="2">
    <source>
        <dbReference type="EMBL" id="KIM41839.1"/>
    </source>
</evidence>
<dbReference type="OrthoDB" id="9930022at2759"/>
<dbReference type="Pfam" id="PF08240">
    <property type="entry name" value="ADH_N"/>
    <property type="match status" value="1"/>
</dbReference>
<dbReference type="SUPFAM" id="SSF50129">
    <property type="entry name" value="GroES-like"/>
    <property type="match status" value="1"/>
</dbReference>
<evidence type="ECO:0000313" key="3">
    <source>
        <dbReference type="Proteomes" id="UP000053424"/>
    </source>
</evidence>
<dbReference type="Gene3D" id="3.40.50.720">
    <property type="entry name" value="NAD(P)-binding Rossmann-like Domain"/>
    <property type="match status" value="1"/>
</dbReference>
<organism evidence="2 3">
    <name type="scientific">Hebeloma cylindrosporum</name>
    <dbReference type="NCBI Taxonomy" id="76867"/>
    <lineage>
        <taxon>Eukaryota</taxon>
        <taxon>Fungi</taxon>
        <taxon>Dikarya</taxon>
        <taxon>Basidiomycota</taxon>
        <taxon>Agaricomycotina</taxon>
        <taxon>Agaricomycetes</taxon>
        <taxon>Agaricomycetidae</taxon>
        <taxon>Agaricales</taxon>
        <taxon>Agaricineae</taxon>
        <taxon>Hymenogastraceae</taxon>
        <taxon>Hebeloma</taxon>
    </lineage>
</organism>
<feature type="domain" description="Enoyl reductase (ER)" evidence="1">
    <location>
        <begin position="17"/>
        <end position="344"/>
    </location>
</feature>
<dbReference type="PANTHER" id="PTHR45033:SF2">
    <property type="entry name" value="ZINC-TYPE ALCOHOL DEHYDROGENASE-LIKE PROTEIN C1773.06C"/>
    <property type="match status" value="1"/>
</dbReference>
<dbReference type="PANTHER" id="PTHR45033">
    <property type="match status" value="1"/>
</dbReference>
<dbReference type="InterPro" id="IPR011032">
    <property type="entry name" value="GroES-like_sf"/>
</dbReference>